<name>A0ABP2L4Q4_9FIRM</name>
<reference evidence="1 2" key="1">
    <citation type="submission" date="2011-04" db="EMBL/GenBank/DDBJ databases">
        <authorList>
            <person name="Harkins D.M."/>
            <person name="Madupu R."/>
            <person name="Durkin A.S."/>
            <person name="Torralba M."/>
            <person name="Methe B."/>
            <person name="Sutton G.G."/>
            <person name="Nelson K.E."/>
        </authorList>
    </citation>
    <scope>NUCLEOTIDE SEQUENCE [LARGE SCALE GENOMIC DNA]</scope>
    <source>
        <strain evidence="1 2">UPII 199-6</strain>
    </source>
</reference>
<evidence type="ECO:0008006" key="3">
    <source>
        <dbReference type="Google" id="ProtNLM"/>
    </source>
</evidence>
<dbReference type="RefSeq" id="WP_007391837.1">
    <property type="nucleotide sequence ID" value="NZ_AFIJ01000045.1"/>
</dbReference>
<dbReference type="EMBL" id="AFIJ01000045">
    <property type="protein sequence ID" value="EGL35148.1"/>
    <property type="molecule type" value="Genomic_DNA"/>
</dbReference>
<organism evidence="1 2">
    <name type="scientific">Megasphaera lornae</name>
    <dbReference type="NCBI Taxonomy" id="1000568"/>
    <lineage>
        <taxon>Bacteria</taxon>
        <taxon>Bacillati</taxon>
        <taxon>Bacillota</taxon>
        <taxon>Negativicutes</taxon>
        <taxon>Veillonellales</taxon>
        <taxon>Veillonellaceae</taxon>
        <taxon>Megasphaera</taxon>
    </lineage>
</organism>
<comment type="caution">
    <text evidence="1">The sequence shown here is derived from an EMBL/GenBank/DDBJ whole genome shotgun (WGS) entry which is preliminary data.</text>
</comment>
<evidence type="ECO:0000313" key="1">
    <source>
        <dbReference type="EMBL" id="EGL35148.1"/>
    </source>
</evidence>
<dbReference type="Proteomes" id="UP000004018">
    <property type="component" value="Unassembled WGS sequence"/>
</dbReference>
<evidence type="ECO:0000313" key="2">
    <source>
        <dbReference type="Proteomes" id="UP000004018"/>
    </source>
</evidence>
<proteinExistence type="predicted"/>
<protein>
    <recommendedName>
        <fullName evidence="3">Transposase</fullName>
    </recommendedName>
</protein>
<accession>A0ABP2L4Q4</accession>
<gene>
    <name evidence="1" type="ORF">HMPREF1039_0644</name>
</gene>
<sequence>MTVLDSFIEEMLQPEMPKTAFIEKLIHALTVQRPPRFEIPAPPYTFASNLHGLQYDYVRREVRLVYKVVPSIYADTVLPFTTFRVILEGLAVCIRMQKW</sequence>
<keyword evidence="2" id="KW-1185">Reference proteome</keyword>